<dbReference type="EMBL" id="CP100595">
    <property type="protein sequence ID" value="UTJ07561.1"/>
    <property type="molecule type" value="Genomic_DNA"/>
</dbReference>
<dbReference type="Proteomes" id="UP001060012">
    <property type="component" value="Chromosome"/>
</dbReference>
<keyword evidence="3" id="KW-1185">Reference proteome</keyword>
<proteinExistence type="predicted"/>
<protein>
    <recommendedName>
        <fullName evidence="1">HD-GYP domain-containing protein</fullName>
    </recommendedName>
</protein>
<dbReference type="InterPro" id="IPR037522">
    <property type="entry name" value="HD_GYP_dom"/>
</dbReference>
<sequence length="39" mass="4605">MDIIEQHHEKCHGSAYPKGLKKDEIDLDYLNKVFDGRFN</sequence>
<dbReference type="RefSeq" id="WP_254577735.1">
    <property type="nucleotide sequence ID" value="NZ_CP100595.1"/>
</dbReference>
<dbReference type="Gene3D" id="1.10.3210.10">
    <property type="entry name" value="Hypothetical protein af1432"/>
    <property type="match status" value="1"/>
</dbReference>
<evidence type="ECO:0000259" key="1">
    <source>
        <dbReference type="PROSITE" id="PS51832"/>
    </source>
</evidence>
<organism evidence="2 3">
    <name type="scientific">Arcobacter roscoffensis</name>
    <dbReference type="NCBI Taxonomy" id="2961520"/>
    <lineage>
        <taxon>Bacteria</taxon>
        <taxon>Pseudomonadati</taxon>
        <taxon>Campylobacterota</taxon>
        <taxon>Epsilonproteobacteria</taxon>
        <taxon>Campylobacterales</taxon>
        <taxon>Arcobacteraceae</taxon>
        <taxon>Arcobacter</taxon>
    </lineage>
</organism>
<accession>A0ABY5E5X1</accession>
<gene>
    <name evidence="2" type="ORF">NJU99_05535</name>
</gene>
<feature type="domain" description="HD-GYP" evidence="1">
    <location>
        <begin position="1"/>
        <end position="39"/>
    </location>
</feature>
<dbReference type="PROSITE" id="PS51832">
    <property type="entry name" value="HD_GYP"/>
    <property type="match status" value="1"/>
</dbReference>
<evidence type="ECO:0000313" key="2">
    <source>
        <dbReference type="EMBL" id="UTJ07561.1"/>
    </source>
</evidence>
<reference evidence="2" key="1">
    <citation type="submission" date="2022-07" db="EMBL/GenBank/DDBJ databases">
        <title>Arcobacter roscoffensis sp. nov., a marine bacterium isolated from coastal seawater collected from Roscoff, France.</title>
        <authorList>
            <person name="Pascual J."/>
            <person name="Lepeaux C."/>
            <person name="Methner A."/>
            <person name="Overmann J."/>
        </authorList>
    </citation>
    <scope>NUCLEOTIDE SEQUENCE</scope>
    <source>
        <strain evidence="2">ARW1-2F2</strain>
    </source>
</reference>
<name>A0ABY5E5X1_9BACT</name>
<evidence type="ECO:0000313" key="3">
    <source>
        <dbReference type="Proteomes" id="UP001060012"/>
    </source>
</evidence>